<dbReference type="EMBL" id="LWCA01000170">
    <property type="protein sequence ID" value="OAF70249.1"/>
    <property type="molecule type" value="Genomic_DNA"/>
</dbReference>
<dbReference type="PRINTS" id="PR00450">
    <property type="entry name" value="RECOVERIN"/>
</dbReference>
<feature type="domain" description="EF-hand" evidence="4">
    <location>
        <begin position="120"/>
        <end position="155"/>
    </location>
</feature>
<name>A0A177B7H3_9BILA</name>
<accession>A0A177B7H3</accession>
<dbReference type="SUPFAM" id="SSF47473">
    <property type="entry name" value="EF-hand"/>
    <property type="match status" value="1"/>
</dbReference>
<keyword evidence="2" id="KW-0677">Repeat</keyword>
<gene>
    <name evidence="5" type="ORF">A3Q56_02014</name>
</gene>
<dbReference type="PANTHER" id="PTHR23055:SF167">
    <property type="entry name" value="EF-HAND DOMAIN-CONTAINING PROTEIN"/>
    <property type="match status" value="1"/>
</dbReference>
<evidence type="ECO:0000256" key="3">
    <source>
        <dbReference type="ARBA" id="ARBA00022837"/>
    </source>
</evidence>
<evidence type="ECO:0000313" key="5">
    <source>
        <dbReference type="EMBL" id="OAF70249.1"/>
    </source>
</evidence>
<dbReference type="Pfam" id="PF13499">
    <property type="entry name" value="EF-hand_7"/>
    <property type="match status" value="1"/>
</dbReference>
<evidence type="ECO:0000259" key="4">
    <source>
        <dbReference type="PROSITE" id="PS50222"/>
    </source>
</evidence>
<organism evidence="5 6">
    <name type="scientific">Intoshia linei</name>
    <dbReference type="NCBI Taxonomy" id="1819745"/>
    <lineage>
        <taxon>Eukaryota</taxon>
        <taxon>Metazoa</taxon>
        <taxon>Spiralia</taxon>
        <taxon>Lophotrochozoa</taxon>
        <taxon>Mesozoa</taxon>
        <taxon>Orthonectida</taxon>
        <taxon>Rhopaluridae</taxon>
        <taxon>Intoshia</taxon>
    </lineage>
</organism>
<reference evidence="5 6" key="1">
    <citation type="submission" date="2016-04" db="EMBL/GenBank/DDBJ databases">
        <title>The genome of Intoshia linei affirms orthonectids as highly simplified spiralians.</title>
        <authorList>
            <person name="Mikhailov K.V."/>
            <person name="Slusarev G.S."/>
            <person name="Nikitin M.A."/>
            <person name="Logacheva M.D."/>
            <person name="Penin A."/>
            <person name="Aleoshin V."/>
            <person name="Panchin Y.V."/>
        </authorList>
    </citation>
    <scope>NUCLEOTIDE SEQUENCE [LARGE SCALE GENOMIC DNA]</scope>
    <source>
        <strain evidence="5">Intl2013</strain>
        <tissue evidence="5">Whole animal</tissue>
    </source>
</reference>
<dbReference type="AlphaFoldDB" id="A0A177B7H3"/>
<dbReference type="Gene3D" id="1.10.238.10">
    <property type="entry name" value="EF-hand"/>
    <property type="match status" value="1"/>
</dbReference>
<dbReference type="PROSITE" id="PS50222">
    <property type="entry name" value="EF_HAND_2"/>
    <property type="match status" value="2"/>
</dbReference>
<dbReference type="GO" id="GO:0005509">
    <property type="term" value="F:calcium ion binding"/>
    <property type="evidence" value="ECO:0007669"/>
    <property type="project" value="InterPro"/>
</dbReference>
<evidence type="ECO:0000256" key="2">
    <source>
        <dbReference type="ARBA" id="ARBA00022737"/>
    </source>
</evidence>
<dbReference type="Proteomes" id="UP000078046">
    <property type="component" value="Unassembled WGS sequence"/>
</dbReference>
<dbReference type="CDD" id="cd00051">
    <property type="entry name" value="EFh"/>
    <property type="match status" value="2"/>
</dbReference>
<evidence type="ECO:0000313" key="6">
    <source>
        <dbReference type="Proteomes" id="UP000078046"/>
    </source>
</evidence>
<dbReference type="InterPro" id="IPR011992">
    <property type="entry name" value="EF-hand-dom_pair"/>
</dbReference>
<dbReference type="PANTHER" id="PTHR23055">
    <property type="entry name" value="CALCIUM BINDING PROTEINS"/>
    <property type="match status" value="1"/>
</dbReference>
<comment type="caution">
    <text evidence="5">The sequence shown here is derived from an EMBL/GenBank/DDBJ whole genome shotgun (WGS) entry which is preliminary data.</text>
</comment>
<keyword evidence="3" id="KW-0106">Calcium</keyword>
<feature type="domain" description="EF-hand" evidence="4">
    <location>
        <begin position="168"/>
        <end position="203"/>
    </location>
</feature>
<evidence type="ECO:0000256" key="1">
    <source>
        <dbReference type="ARBA" id="ARBA00022723"/>
    </source>
</evidence>
<dbReference type="InterPro" id="IPR002048">
    <property type="entry name" value="EF_hand_dom"/>
</dbReference>
<dbReference type="InterPro" id="IPR018247">
    <property type="entry name" value="EF_Hand_1_Ca_BS"/>
</dbReference>
<dbReference type="InterPro" id="IPR028846">
    <property type="entry name" value="Recoverin"/>
</dbReference>
<dbReference type="PROSITE" id="PS00018">
    <property type="entry name" value="EF_HAND_1"/>
    <property type="match status" value="2"/>
</dbReference>
<keyword evidence="6" id="KW-1185">Reference proteome</keyword>
<sequence length="214" mass="24907">METLPYVDDFNTIISTINNDLSLIKGKLNQYCPMNIFELSKISKFSVEELKTMYRSFKNTCTGGVVSEKQFIQNYCKFFVIGEPQRYAKIMFKTFEKDSNNRISFEVSFVIGLSKMVKGSKQEKINWIFRLYDQNNDGFISYGEFCHVAKAVYSMVGNKSMGFPELRKLNTIVRDAFSKMDLDHDGKISYLDFVNSMNSVTFYLYFWITGVFHS</sequence>
<dbReference type="SMART" id="SM00054">
    <property type="entry name" value="EFh"/>
    <property type="match status" value="3"/>
</dbReference>
<proteinExistence type="predicted"/>
<keyword evidence="1" id="KW-0479">Metal-binding</keyword>
<protein>
    <recommendedName>
        <fullName evidence="4">EF-hand domain-containing protein</fullName>
    </recommendedName>
</protein>
<dbReference type="OrthoDB" id="191686at2759"/>